<dbReference type="EMBL" id="CAJHIT010000002">
    <property type="protein sequence ID" value="CAD6499330.1"/>
    <property type="molecule type" value="Genomic_DNA"/>
</dbReference>
<feature type="domain" description="Zn(2)-C6 fungal-type" evidence="8">
    <location>
        <begin position="50"/>
        <end position="79"/>
    </location>
</feature>
<dbReference type="Pfam" id="PF04082">
    <property type="entry name" value="Fungal_trans"/>
    <property type="match status" value="1"/>
</dbReference>
<dbReference type="Proteomes" id="UP000683417">
    <property type="component" value="Unassembled WGS sequence"/>
</dbReference>
<name>A0A9W4CV93_BLUGR</name>
<evidence type="ECO:0000256" key="5">
    <source>
        <dbReference type="ARBA" id="ARBA00023163"/>
    </source>
</evidence>
<keyword evidence="5" id="KW-0804">Transcription</keyword>
<dbReference type="PROSITE" id="PS50048">
    <property type="entry name" value="ZN2_CY6_FUNGAL_2"/>
    <property type="match status" value="1"/>
</dbReference>
<evidence type="ECO:0000313" key="11">
    <source>
        <dbReference type="Proteomes" id="UP000683417"/>
    </source>
</evidence>
<dbReference type="EMBL" id="CAJHIT010000002">
    <property type="protein sequence ID" value="CAD6499329.1"/>
    <property type="molecule type" value="Genomic_DNA"/>
</dbReference>
<accession>A0A9W4CV93</accession>
<evidence type="ECO:0000256" key="6">
    <source>
        <dbReference type="ARBA" id="ARBA00023242"/>
    </source>
</evidence>
<dbReference type="AlphaFoldDB" id="A0A9W4CV93"/>
<evidence type="ECO:0000256" key="3">
    <source>
        <dbReference type="ARBA" id="ARBA00023015"/>
    </source>
</evidence>
<keyword evidence="3" id="KW-0805">Transcription regulation</keyword>
<dbReference type="InterPro" id="IPR051711">
    <property type="entry name" value="Stress_Response_Reg"/>
</dbReference>
<dbReference type="InterPro" id="IPR001138">
    <property type="entry name" value="Zn2Cys6_DnaBD"/>
</dbReference>
<dbReference type="PANTHER" id="PTHR47540:SF1">
    <property type="entry name" value="ACTIVATOR OF STRESS GENES 1-RELATED"/>
    <property type="match status" value="1"/>
</dbReference>
<dbReference type="InterPro" id="IPR007219">
    <property type="entry name" value="XnlR_reg_dom"/>
</dbReference>
<sequence length="840" mass="94700">MDSATIFVNDFALGGTHINPTQTQSGSSPRARLTSQPSTQPSKRRRISRACDECRKRKIKCDGKSFCDNCVYYKLDCTYCKPSNRQKRPSRKESDNLRRQYREALDKLTVLAPDMDLSRFTDGMLVPEYGIDIHSSDDLRSCLSYESDDEVSPNKMVGNPNHSETVSWDIRGDLSGVDVLQHIRIRSDSCPDMWSSDLSSILFARPGGNPSNLGDLPPFETAKEVCEAAFGETNILYCFIDTPAFYLMLAELYKLPDDYFMDKNNDFLNLLFSILALGFYVQNKRHSKRNMSRNLMSETRIDQGRKYFTCARCAIDISDCGTIPQLQTILFLILYLQSTADLDVCYSYIKLAQQSAFRMGLHLKHNNQCNPIESEVRLRIFWTIQKMDISMSAILGYPKILDLDTIDQEMPTEVFDLNITESGVNGYPGAKLSALLQVSNAHMRLILILDKVIKYIYANNRVGRSVNEDSDTEHIVDHAVVLEIEDDLQQWRQGLPTGIFPGRCENNQNYCIQQLLSLVYAHVQMMLYRPFLSYISGKAFVDKNKNKKSQACASAYFGVCQNVIQIMKELQKRGLVIGPRWFTINITSFATLSLVYLNCQRTNLSRPSDLHSDAQVGHEATKVIAQRKRDACSFSSAFKTLSNQISPKTISRIRGTVASNHSKETLPISATLSVEKEQIQTSSDSRSYLPEELPNCELTNQRLELDNENVAEILNLASNTRQDSVSTPCERSDDEIFEFINFDGDEGLEGLEGLEAQNESVAGTCSLNMEFDQDIPTKPTDLVVESMSMDSFLQSWKYDNGVPDLDEMIESGICLAESRNGASFGPRNQKDNTNGAKVSN</sequence>
<evidence type="ECO:0000313" key="9">
    <source>
        <dbReference type="EMBL" id="CAD6499329.1"/>
    </source>
</evidence>
<feature type="compositionally biased region" description="Polar residues" evidence="7">
    <location>
        <begin position="831"/>
        <end position="840"/>
    </location>
</feature>
<dbReference type="GO" id="GO:0045944">
    <property type="term" value="P:positive regulation of transcription by RNA polymerase II"/>
    <property type="evidence" value="ECO:0007669"/>
    <property type="project" value="TreeGrafter"/>
</dbReference>
<comment type="subcellular location">
    <subcellularLocation>
        <location evidence="1">Nucleus</location>
    </subcellularLocation>
</comment>
<gene>
    <name evidence="9" type="ORF">BGTH12_LOCUS687</name>
    <name evidence="10" type="ORF">BGTH12_LOCUS688</name>
</gene>
<keyword evidence="2" id="KW-0862">Zinc</keyword>
<protein>
    <submittedName>
        <fullName evidence="9">BgTH12-03449</fullName>
    </submittedName>
    <submittedName>
        <fullName evidence="10">BgTH12-03450</fullName>
    </submittedName>
</protein>
<dbReference type="GO" id="GO:0008270">
    <property type="term" value="F:zinc ion binding"/>
    <property type="evidence" value="ECO:0007669"/>
    <property type="project" value="InterPro"/>
</dbReference>
<feature type="region of interest" description="Disordered" evidence="7">
    <location>
        <begin position="17"/>
        <end position="44"/>
    </location>
</feature>
<dbReference type="CDD" id="cd00067">
    <property type="entry name" value="GAL4"/>
    <property type="match status" value="1"/>
</dbReference>
<feature type="compositionally biased region" description="Polar residues" evidence="7">
    <location>
        <begin position="18"/>
        <end position="41"/>
    </location>
</feature>
<dbReference type="CDD" id="cd12148">
    <property type="entry name" value="fungal_TF_MHR"/>
    <property type="match status" value="1"/>
</dbReference>
<evidence type="ECO:0000256" key="4">
    <source>
        <dbReference type="ARBA" id="ARBA00023125"/>
    </source>
</evidence>
<evidence type="ECO:0000256" key="1">
    <source>
        <dbReference type="ARBA" id="ARBA00004123"/>
    </source>
</evidence>
<dbReference type="GO" id="GO:0005634">
    <property type="term" value="C:nucleus"/>
    <property type="evidence" value="ECO:0007669"/>
    <property type="project" value="UniProtKB-SubCell"/>
</dbReference>
<dbReference type="PROSITE" id="PS00463">
    <property type="entry name" value="ZN2_CY6_FUNGAL_1"/>
    <property type="match status" value="1"/>
</dbReference>
<dbReference type="PANTHER" id="PTHR47540">
    <property type="entry name" value="THIAMINE REPRESSIBLE GENES REGULATORY PROTEIN THI5"/>
    <property type="match status" value="1"/>
</dbReference>
<reference evidence="10" key="1">
    <citation type="submission" date="2020-10" db="EMBL/GenBank/DDBJ databases">
        <authorList>
            <person name="Muller C M."/>
        </authorList>
    </citation>
    <scope>NUCLEOTIDE SEQUENCE</scope>
    <source>
        <strain evidence="10">THUN-12</strain>
    </source>
</reference>
<organism evidence="10 11">
    <name type="scientific">Blumeria graminis f. sp. triticale</name>
    <dbReference type="NCBI Taxonomy" id="1689686"/>
    <lineage>
        <taxon>Eukaryota</taxon>
        <taxon>Fungi</taxon>
        <taxon>Dikarya</taxon>
        <taxon>Ascomycota</taxon>
        <taxon>Pezizomycotina</taxon>
        <taxon>Leotiomycetes</taxon>
        <taxon>Erysiphales</taxon>
        <taxon>Erysiphaceae</taxon>
        <taxon>Blumeria</taxon>
    </lineage>
</organism>
<evidence type="ECO:0000313" key="10">
    <source>
        <dbReference type="EMBL" id="CAD6499330.1"/>
    </source>
</evidence>
<evidence type="ECO:0000256" key="2">
    <source>
        <dbReference type="ARBA" id="ARBA00022833"/>
    </source>
</evidence>
<keyword evidence="6" id="KW-0539">Nucleus</keyword>
<comment type="caution">
    <text evidence="10">The sequence shown here is derived from an EMBL/GenBank/DDBJ whole genome shotgun (WGS) entry which is preliminary data.</text>
</comment>
<keyword evidence="4" id="KW-0238">DNA-binding</keyword>
<feature type="region of interest" description="Disordered" evidence="7">
    <location>
        <begin position="819"/>
        <end position="840"/>
    </location>
</feature>
<dbReference type="GO" id="GO:0043565">
    <property type="term" value="F:sequence-specific DNA binding"/>
    <property type="evidence" value="ECO:0007669"/>
    <property type="project" value="TreeGrafter"/>
</dbReference>
<dbReference type="GO" id="GO:0000981">
    <property type="term" value="F:DNA-binding transcription factor activity, RNA polymerase II-specific"/>
    <property type="evidence" value="ECO:0007669"/>
    <property type="project" value="InterPro"/>
</dbReference>
<proteinExistence type="predicted"/>
<dbReference type="GO" id="GO:0006351">
    <property type="term" value="P:DNA-templated transcription"/>
    <property type="evidence" value="ECO:0007669"/>
    <property type="project" value="InterPro"/>
</dbReference>
<dbReference type="Pfam" id="PF00172">
    <property type="entry name" value="Zn_clus"/>
    <property type="match status" value="1"/>
</dbReference>
<evidence type="ECO:0000259" key="8">
    <source>
        <dbReference type="PROSITE" id="PS50048"/>
    </source>
</evidence>
<dbReference type="SMART" id="SM00066">
    <property type="entry name" value="GAL4"/>
    <property type="match status" value="1"/>
</dbReference>
<dbReference type="SMART" id="SM00906">
    <property type="entry name" value="Fungal_trans"/>
    <property type="match status" value="1"/>
</dbReference>
<evidence type="ECO:0000256" key="7">
    <source>
        <dbReference type="SAM" id="MobiDB-lite"/>
    </source>
</evidence>